<dbReference type="CDD" id="cd01790">
    <property type="entry name" value="Ubl_HERP"/>
    <property type="match status" value="1"/>
</dbReference>
<evidence type="ECO:0000256" key="8">
    <source>
        <dbReference type="ARBA" id="ARBA00023180"/>
    </source>
</evidence>
<feature type="transmembrane region" description="Helical" evidence="11">
    <location>
        <begin position="328"/>
        <end position="351"/>
    </location>
</feature>
<dbReference type="InterPro" id="IPR003663">
    <property type="entry name" value="Sugar/inositol_transpt"/>
</dbReference>
<feature type="transmembrane region" description="Helical" evidence="11">
    <location>
        <begin position="123"/>
        <end position="146"/>
    </location>
</feature>
<evidence type="ECO:0000256" key="4">
    <source>
        <dbReference type="ARBA" id="ARBA00022597"/>
    </source>
</evidence>
<dbReference type="FunFam" id="1.20.1250.20:FF:000218">
    <property type="entry name" value="facilitated trehalose transporter Tret1"/>
    <property type="match status" value="1"/>
</dbReference>
<evidence type="ECO:0000259" key="13">
    <source>
        <dbReference type="PROSITE" id="PS50850"/>
    </source>
</evidence>
<feature type="transmembrane region" description="Helical" evidence="11">
    <location>
        <begin position="432"/>
        <end position="450"/>
    </location>
</feature>
<protein>
    <submittedName>
        <fullName evidence="14">Uncharacterized protein</fullName>
    </submittedName>
</protein>
<sequence>MTREFYTYTVAGPGGRLLITGQPEYMGQVLAALAVSLGPFAAGLGKGYSSPAIASLQQRDNDAFPVNGQQASWLASLSLLGALFGAPLGGAAVRWGRRRTLVLSGIPLSACWVLVAFSTRVEVMAFAAFLSGFLVAIVQLAAQVYVSEISAPAVRGGLSALLKIAGHVGVLVAFAAGAILDWRQLAGLMAFAPGAMCIAVWRLPESPGWLVLRGYDQEAEKALQWLRGKTVDLHLELGVLKAHVLSRAVPSNPMLLLRTLRGPALIACGLMFFQRFSGANAFNFYVVSVFRQTFDGTNPHSAAIAVAIVQLLSALLSGLLVDRVGRLPLLVGSSVLMSLALASFGSFAYYQSAHSGAIPQLDWIPLLCVLVFTVAFSLGISPISLLLVSELFPLEHRGLGTALATAFSYLCAFIGVKTFVDFQVLLGLHGAFWLYAAISVCGLCFVVCCVPETMGRDLNDIDTNSVLPRISIVKVEPQQQDKNKMDALAVTLIVKAPNQQIEDQTIKCELSWTINKLKQHLSEVYPSKPPKHEQKLIYSGQLLHDTVVLGDVLRQYDGQQTHTVHLVCTTRQSSPKHQTPPTRITQNMPDASTTPEVTPTNNDSEQHIPNLQWDNMTPMDVNQYAMQMAWMQHLYMQYMTHYMNINGNGINTNVIPQEAVDDAPEAQEAQPVPVQQRDPENPDRDWLDVFYILTRALIFISVVYFYSSLLRFFFVLCMGLGIYLYQIGFFRNFNNNNNNHNNNNANAGQDNEEVQNPSVLTVVWTFFTTFFASLLPEIPQAV</sequence>
<evidence type="ECO:0000256" key="3">
    <source>
        <dbReference type="ARBA" id="ARBA00022475"/>
    </source>
</evidence>
<evidence type="ECO:0000256" key="10">
    <source>
        <dbReference type="SAM" id="MobiDB-lite"/>
    </source>
</evidence>
<comment type="subcellular location">
    <subcellularLocation>
        <location evidence="1">Cell membrane</location>
        <topology evidence="1">Multi-pass membrane protein</topology>
    </subcellularLocation>
</comment>
<dbReference type="InterPro" id="IPR005828">
    <property type="entry name" value="MFS_sugar_transport-like"/>
</dbReference>
<keyword evidence="4" id="KW-0762">Sugar transport</keyword>
<dbReference type="InterPro" id="IPR029071">
    <property type="entry name" value="Ubiquitin-like_domsf"/>
</dbReference>
<feature type="transmembrane region" description="Helical" evidence="11">
    <location>
        <begin position="302"/>
        <end position="321"/>
    </location>
</feature>
<keyword evidence="15" id="KW-1185">Reference proteome</keyword>
<reference evidence="15" key="1">
    <citation type="submission" date="2023-01" db="EMBL/GenBank/DDBJ databases">
        <title>Key to firefly adult light organ development and bioluminescence: homeobox transcription factors regulate luciferase expression and transportation to peroxisome.</title>
        <authorList>
            <person name="Fu X."/>
        </authorList>
    </citation>
    <scope>NUCLEOTIDE SEQUENCE [LARGE SCALE GENOMIC DNA]</scope>
</reference>
<dbReference type="Gene3D" id="3.10.20.90">
    <property type="entry name" value="Phosphatidylinositol 3-kinase Catalytic Subunit, Chain A, domain 1"/>
    <property type="match status" value="1"/>
</dbReference>
<feature type="domain" description="Ubiquitin-like" evidence="12">
    <location>
        <begin position="490"/>
        <end position="573"/>
    </location>
</feature>
<dbReference type="SMART" id="SM00213">
    <property type="entry name" value="UBQ"/>
    <property type="match status" value="1"/>
</dbReference>
<dbReference type="PROSITE" id="PS50850">
    <property type="entry name" value="MFS"/>
    <property type="match status" value="1"/>
</dbReference>
<dbReference type="PROSITE" id="PS50053">
    <property type="entry name" value="UBIQUITIN_2"/>
    <property type="match status" value="1"/>
</dbReference>
<dbReference type="FunFam" id="3.10.20.90:FF:000046">
    <property type="entry name" value="Homocysteine-responsive endoplasmic reticulum-resident ubiquitin-like domain member 2 protein"/>
    <property type="match status" value="1"/>
</dbReference>
<evidence type="ECO:0000313" key="15">
    <source>
        <dbReference type="Proteomes" id="UP001353858"/>
    </source>
</evidence>
<keyword evidence="3" id="KW-1003">Cell membrane</keyword>
<feature type="transmembrane region" description="Helical" evidence="11">
    <location>
        <begin position="712"/>
        <end position="730"/>
    </location>
</feature>
<evidence type="ECO:0000256" key="9">
    <source>
        <dbReference type="ARBA" id="ARBA00023230"/>
    </source>
</evidence>
<comment type="caution">
    <text evidence="14">The sequence shown here is derived from an EMBL/GenBank/DDBJ whole genome shotgun (WGS) entry which is preliminary data.</text>
</comment>
<feature type="transmembrane region" description="Helical" evidence="11">
    <location>
        <begin position="185"/>
        <end position="203"/>
    </location>
</feature>
<dbReference type="InterPro" id="IPR036259">
    <property type="entry name" value="MFS_trans_sf"/>
</dbReference>
<keyword evidence="7 11" id="KW-0472">Membrane</keyword>
<dbReference type="SUPFAM" id="SSF103473">
    <property type="entry name" value="MFS general substrate transporter"/>
    <property type="match status" value="1"/>
</dbReference>
<evidence type="ECO:0000313" key="14">
    <source>
        <dbReference type="EMBL" id="KAK4883765.1"/>
    </source>
</evidence>
<name>A0AAN7P961_9COLE</name>
<dbReference type="SUPFAM" id="SSF54236">
    <property type="entry name" value="Ubiquitin-like"/>
    <property type="match status" value="1"/>
</dbReference>
<feature type="transmembrane region" description="Helical" evidence="11">
    <location>
        <begin position="264"/>
        <end position="290"/>
    </location>
</feature>
<feature type="region of interest" description="Disordered" evidence="10">
    <location>
        <begin position="569"/>
        <end position="612"/>
    </location>
</feature>
<dbReference type="GO" id="GO:0022857">
    <property type="term" value="F:transmembrane transporter activity"/>
    <property type="evidence" value="ECO:0007669"/>
    <property type="project" value="InterPro"/>
</dbReference>
<dbReference type="InterPro" id="IPR050549">
    <property type="entry name" value="MFS_Trehalose_Transporter"/>
</dbReference>
<dbReference type="Pfam" id="PF00083">
    <property type="entry name" value="Sugar_tr"/>
    <property type="match status" value="1"/>
</dbReference>
<dbReference type="InterPro" id="IPR020846">
    <property type="entry name" value="MFS_dom"/>
</dbReference>
<evidence type="ECO:0000256" key="5">
    <source>
        <dbReference type="ARBA" id="ARBA00022692"/>
    </source>
</evidence>
<feature type="transmembrane region" description="Helical" evidence="11">
    <location>
        <begin position="686"/>
        <end position="706"/>
    </location>
</feature>
<dbReference type="InterPro" id="IPR000626">
    <property type="entry name" value="Ubiquitin-like_dom"/>
</dbReference>
<evidence type="ECO:0000256" key="11">
    <source>
        <dbReference type="SAM" id="Phobius"/>
    </source>
</evidence>
<dbReference type="PANTHER" id="PTHR48021">
    <property type="match status" value="1"/>
</dbReference>
<keyword evidence="6 11" id="KW-1133">Transmembrane helix</keyword>
<keyword evidence="5 11" id="KW-0812">Transmembrane</keyword>
<dbReference type="EMBL" id="JARPUR010000001">
    <property type="protein sequence ID" value="KAK4883765.1"/>
    <property type="molecule type" value="Genomic_DNA"/>
</dbReference>
<dbReference type="Gene3D" id="1.20.1250.20">
    <property type="entry name" value="MFS general substrate transporter like domains"/>
    <property type="match status" value="1"/>
</dbReference>
<dbReference type="GO" id="GO:0005886">
    <property type="term" value="C:plasma membrane"/>
    <property type="evidence" value="ECO:0007669"/>
    <property type="project" value="UniProtKB-SubCell"/>
</dbReference>
<evidence type="ECO:0000259" key="12">
    <source>
        <dbReference type="PROSITE" id="PS50053"/>
    </source>
</evidence>
<evidence type="ECO:0000256" key="2">
    <source>
        <dbReference type="ARBA" id="ARBA00022448"/>
    </source>
</evidence>
<evidence type="ECO:0000256" key="1">
    <source>
        <dbReference type="ARBA" id="ARBA00004651"/>
    </source>
</evidence>
<feature type="transmembrane region" description="Helical" evidence="11">
    <location>
        <begin position="73"/>
        <end position="93"/>
    </location>
</feature>
<evidence type="ECO:0000256" key="6">
    <source>
        <dbReference type="ARBA" id="ARBA00022989"/>
    </source>
</evidence>
<gene>
    <name evidence="14" type="ORF">RN001_000036</name>
</gene>
<dbReference type="PRINTS" id="PR00171">
    <property type="entry name" value="SUGRTRNSPORT"/>
</dbReference>
<feature type="domain" description="Major facilitator superfamily (MFS) profile" evidence="13">
    <location>
        <begin position="31"/>
        <end position="454"/>
    </location>
</feature>
<keyword evidence="2" id="KW-0813">Transport</keyword>
<organism evidence="14 15">
    <name type="scientific">Aquatica leii</name>
    <dbReference type="NCBI Taxonomy" id="1421715"/>
    <lineage>
        <taxon>Eukaryota</taxon>
        <taxon>Metazoa</taxon>
        <taxon>Ecdysozoa</taxon>
        <taxon>Arthropoda</taxon>
        <taxon>Hexapoda</taxon>
        <taxon>Insecta</taxon>
        <taxon>Pterygota</taxon>
        <taxon>Neoptera</taxon>
        <taxon>Endopterygota</taxon>
        <taxon>Coleoptera</taxon>
        <taxon>Polyphaga</taxon>
        <taxon>Elateriformia</taxon>
        <taxon>Elateroidea</taxon>
        <taxon>Lampyridae</taxon>
        <taxon>Luciolinae</taxon>
        <taxon>Aquatica</taxon>
    </lineage>
</organism>
<proteinExistence type="predicted"/>
<dbReference type="Proteomes" id="UP001353858">
    <property type="component" value="Unassembled WGS sequence"/>
</dbReference>
<dbReference type="PANTHER" id="PTHR48021:SF34">
    <property type="entry name" value="FACILITATED TREHALOSE TRANSPORTER TRET1-2 HOMOLOG-LIKE PROTEIN"/>
    <property type="match status" value="1"/>
</dbReference>
<feature type="region of interest" description="Disordered" evidence="10">
    <location>
        <begin position="661"/>
        <end position="680"/>
    </location>
</feature>
<dbReference type="Pfam" id="PF00240">
    <property type="entry name" value="ubiquitin"/>
    <property type="match status" value="1"/>
</dbReference>
<dbReference type="AlphaFoldDB" id="A0AAN7P961"/>
<feature type="transmembrane region" description="Helical" evidence="11">
    <location>
        <begin position="399"/>
        <end position="420"/>
    </location>
</feature>
<evidence type="ECO:0000256" key="7">
    <source>
        <dbReference type="ARBA" id="ARBA00023136"/>
    </source>
</evidence>
<accession>A0AAN7P961</accession>
<feature type="transmembrane region" description="Helical" evidence="11">
    <location>
        <begin position="100"/>
        <end position="117"/>
    </location>
</feature>
<keyword evidence="8" id="KW-0325">Glycoprotein</keyword>
<feature type="transmembrane region" description="Helical" evidence="11">
    <location>
        <begin position="158"/>
        <end position="179"/>
    </location>
</feature>
<dbReference type="GO" id="GO:0006986">
    <property type="term" value="P:response to unfolded protein"/>
    <property type="evidence" value="ECO:0007669"/>
    <property type="project" value="UniProtKB-KW"/>
</dbReference>
<keyword evidence="9" id="KW-0834">Unfolded protein response</keyword>
<feature type="transmembrane region" description="Helical" evidence="11">
    <location>
        <begin position="363"/>
        <end position="387"/>
    </location>
</feature>